<feature type="compositionally biased region" description="Basic and acidic residues" evidence="7">
    <location>
        <begin position="235"/>
        <end position="251"/>
    </location>
</feature>
<evidence type="ECO:0000259" key="8">
    <source>
        <dbReference type="PROSITE" id="PS50020"/>
    </source>
</evidence>
<feature type="compositionally biased region" description="Pro residues" evidence="7">
    <location>
        <begin position="63"/>
        <end position="77"/>
    </location>
</feature>
<dbReference type="InterPro" id="IPR036517">
    <property type="entry name" value="FF_domain_sf"/>
</dbReference>
<evidence type="ECO:0000256" key="4">
    <source>
        <dbReference type="ARBA" id="ARBA00023187"/>
    </source>
</evidence>
<keyword evidence="2" id="KW-0507">mRNA processing</keyword>
<feature type="domain" description="WW" evidence="8">
    <location>
        <begin position="85"/>
        <end position="118"/>
    </location>
</feature>
<dbReference type="Pfam" id="PF00397">
    <property type="entry name" value="WW"/>
    <property type="match status" value="2"/>
</dbReference>
<keyword evidence="4" id="KW-0508">mRNA splicing</keyword>
<evidence type="ECO:0000256" key="6">
    <source>
        <dbReference type="SAM" id="Coils"/>
    </source>
</evidence>
<evidence type="ECO:0000256" key="2">
    <source>
        <dbReference type="ARBA" id="ARBA00022664"/>
    </source>
</evidence>
<dbReference type="AlphaFoldDB" id="A0A7S4DTP4"/>
<dbReference type="SMART" id="SM00441">
    <property type="entry name" value="FF"/>
    <property type="match status" value="3"/>
</dbReference>
<proteinExistence type="predicted"/>
<dbReference type="PROSITE" id="PS50020">
    <property type="entry name" value="WW_DOMAIN_2"/>
    <property type="match status" value="2"/>
</dbReference>
<feature type="region of interest" description="Disordered" evidence="7">
    <location>
        <begin position="60"/>
        <end position="107"/>
    </location>
</feature>
<accession>A0A7S4DTP4</accession>
<evidence type="ECO:0008006" key="11">
    <source>
        <dbReference type="Google" id="ProtNLM"/>
    </source>
</evidence>
<dbReference type="InterPro" id="IPR039726">
    <property type="entry name" value="Prp40-like"/>
</dbReference>
<feature type="compositionally biased region" description="Basic and acidic residues" evidence="7">
    <location>
        <begin position="87"/>
        <end position="96"/>
    </location>
</feature>
<dbReference type="EMBL" id="HBIV01030438">
    <property type="protein sequence ID" value="CAE0670093.1"/>
    <property type="molecule type" value="Transcribed_RNA"/>
</dbReference>
<feature type="region of interest" description="Disordered" evidence="7">
    <location>
        <begin position="720"/>
        <end position="798"/>
    </location>
</feature>
<feature type="compositionally biased region" description="Low complexity" evidence="7">
    <location>
        <begin position="252"/>
        <end position="276"/>
    </location>
</feature>
<feature type="coiled-coil region" evidence="6">
    <location>
        <begin position="493"/>
        <end position="524"/>
    </location>
</feature>
<comment type="subcellular location">
    <subcellularLocation>
        <location evidence="1">Nucleus</location>
    </subcellularLocation>
</comment>
<feature type="compositionally biased region" description="Acidic residues" evidence="7">
    <location>
        <begin position="720"/>
        <end position="733"/>
    </location>
</feature>
<evidence type="ECO:0000256" key="7">
    <source>
        <dbReference type="SAM" id="MobiDB-lite"/>
    </source>
</evidence>
<feature type="compositionally biased region" description="Acidic residues" evidence="7">
    <location>
        <begin position="754"/>
        <end position="765"/>
    </location>
</feature>
<dbReference type="PANTHER" id="PTHR11864:SF0">
    <property type="entry name" value="PRP40 PRE-MRNA PROCESSING FACTOR 40 HOMOLOG A (YEAST)"/>
    <property type="match status" value="1"/>
</dbReference>
<keyword evidence="3" id="KW-0677">Repeat</keyword>
<sequence length="798" mass="90692">MPYPPPPMMMHMMGRGMPPPGPGGPPMMHGRPGMPGMPGPPGGMMMMHGAPPMHPGMMMAPPNGQPQPPKAPTPPALNAPSLNLPKKTSDWQEHTSNDGTKYYHNKKTGESKWTKPVELQSPEEKAAERTGKWKVCYGQDGRKYYYNKETKESLWTAPPQIQALAKQIAAQEEAQANKIAQRAAQPTFKLSEEEKNKLKLEEQLNKNKRNSHRDQDEPVIKAPVTGKVNVVKMDVSADDKKQDQDKRKDAKQTSSSDPSSSGPSSSSAAAAAASPSVKKGGEGAAAAAASSSSSMGKKVYANKEEAVEAFKSLLKDKGVTSRDKWSQIMQKIIHDPRYQALRTVKERKNILEEYKDEIGIVEEQERMEAEKKAKTLFFALLESCEWIHEKTPWAEFRDKNGSEAKFIIVTDERRRKDYFYDYRDELEAKNRKMRKEKRKANIAILKEKLKSEECSWVTADATWRDAKEHGIVEMDGAKDLDKEDVVEVFDDIIKDLRDKEREKKAREKEKRRKQERKLRDEFRKVLEGKALDGLLHSKSDWDDVKEVVKEEECYVQLSAMTKAKITASDVFEDFAQDLEDRIASPKKHVKTAIKAKMGNVKHDSDLVKVIELIKDDPDLEDIEEEDVKLSVIEVIAKAQHKHKEREKKIKRYIKTFEKDLRKYLARAFADDLKALKKTPMDEAVEKCSSKLRDTSAFEKLEQKQKQASFEKICLELLDDGDMDVENGGEEEEEVKSSSKKKKRKRKRGSSESSDNSEESDDDDEDSSKKKKKKSSSKSSKKKKSKKKRRRDDSRSGSD</sequence>
<feature type="region of interest" description="Disordered" evidence="7">
    <location>
        <begin position="177"/>
        <end position="297"/>
    </location>
</feature>
<feature type="compositionally biased region" description="Basic and acidic residues" evidence="7">
    <location>
        <begin position="190"/>
        <end position="205"/>
    </location>
</feature>
<dbReference type="SMART" id="SM00456">
    <property type="entry name" value="WW"/>
    <property type="match status" value="2"/>
</dbReference>
<dbReference type="GO" id="GO:0005685">
    <property type="term" value="C:U1 snRNP"/>
    <property type="evidence" value="ECO:0007669"/>
    <property type="project" value="TreeGrafter"/>
</dbReference>
<dbReference type="FunFam" id="1.10.10.440:FF:000013">
    <property type="entry name" value="pre-mRNA-processing protein 40A isoform X1"/>
    <property type="match status" value="1"/>
</dbReference>
<dbReference type="GO" id="GO:0003723">
    <property type="term" value="F:RNA binding"/>
    <property type="evidence" value="ECO:0007669"/>
    <property type="project" value="TreeGrafter"/>
</dbReference>
<organism evidence="10">
    <name type="scientific">Lotharella globosa</name>
    <dbReference type="NCBI Taxonomy" id="91324"/>
    <lineage>
        <taxon>Eukaryota</taxon>
        <taxon>Sar</taxon>
        <taxon>Rhizaria</taxon>
        <taxon>Cercozoa</taxon>
        <taxon>Chlorarachniophyceae</taxon>
        <taxon>Lotharella</taxon>
    </lineage>
</organism>
<dbReference type="InterPro" id="IPR002713">
    <property type="entry name" value="FF_domain"/>
</dbReference>
<dbReference type="SUPFAM" id="SSF81698">
    <property type="entry name" value="FF domain"/>
    <property type="match status" value="3"/>
</dbReference>
<name>A0A7S4DTP4_9EUKA</name>
<feature type="domain" description="FF" evidence="9">
    <location>
        <begin position="303"/>
        <end position="357"/>
    </location>
</feature>
<dbReference type="GO" id="GO:0045292">
    <property type="term" value="P:mRNA cis splicing, via spliceosome"/>
    <property type="evidence" value="ECO:0007669"/>
    <property type="project" value="InterPro"/>
</dbReference>
<dbReference type="Gene3D" id="1.10.10.440">
    <property type="entry name" value="FF domain"/>
    <property type="match status" value="3"/>
</dbReference>
<dbReference type="Pfam" id="PF01846">
    <property type="entry name" value="FF"/>
    <property type="match status" value="2"/>
</dbReference>
<dbReference type="GO" id="GO:0071004">
    <property type="term" value="C:U2-type prespliceosome"/>
    <property type="evidence" value="ECO:0007669"/>
    <property type="project" value="TreeGrafter"/>
</dbReference>
<dbReference type="PANTHER" id="PTHR11864">
    <property type="entry name" value="PRE-MRNA-PROCESSING PROTEIN PRP40"/>
    <property type="match status" value="1"/>
</dbReference>
<dbReference type="InterPro" id="IPR036020">
    <property type="entry name" value="WW_dom_sf"/>
</dbReference>
<protein>
    <recommendedName>
        <fullName evidence="11">Pre-mRNA-processing factor 40 homolog B</fullName>
    </recommendedName>
</protein>
<feature type="compositionally biased region" description="Low complexity" evidence="7">
    <location>
        <begin position="284"/>
        <end position="294"/>
    </location>
</feature>
<feature type="compositionally biased region" description="Basic residues" evidence="7">
    <location>
        <begin position="737"/>
        <end position="747"/>
    </location>
</feature>
<reference evidence="10" key="1">
    <citation type="submission" date="2021-01" db="EMBL/GenBank/DDBJ databases">
        <authorList>
            <person name="Corre E."/>
            <person name="Pelletier E."/>
            <person name="Niang G."/>
            <person name="Scheremetjew M."/>
            <person name="Finn R."/>
            <person name="Kale V."/>
            <person name="Holt S."/>
            <person name="Cochrane G."/>
            <person name="Meng A."/>
            <person name="Brown T."/>
            <person name="Cohen L."/>
        </authorList>
    </citation>
    <scope>NUCLEOTIDE SEQUENCE</scope>
    <source>
        <strain evidence="10">CCCM811</strain>
    </source>
</reference>
<evidence type="ECO:0000256" key="3">
    <source>
        <dbReference type="ARBA" id="ARBA00022737"/>
    </source>
</evidence>
<dbReference type="PROSITE" id="PS51676">
    <property type="entry name" value="FF"/>
    <property type="match status" value="1"/>
</dbReference>
<evidence type="ECO:0000256" key="1">
    <source>
        <dbReference type="ARBA" id="ARBA00004123"/>
    </source>
</evidence>
<evidence type="ECO:0000259" key="9">
    <source>
        <dbReference type="PROSITE" id="PS51676"/>
    </source>
</evidence>
<evidence type="ECO:0000313" key="10">
    <source>
        <dbReference type="EMBL" id="CAE0670093.1"/>
    </source>
</evidence>
<dbReference type="Gene3D" id="2.20.70.10">
    <property type="match status" value="2"/>
</dbReference>
<keyword evidence="6" id="KW-0175">Coiled coil</keyword>
<dbReference type="CDD" id="cd00201">
    <property type="entry name" value="WW"/>
    <property type="match status" value="2"/>
</dbReference>
<keyword evidence="5" id="KW-0539">Nucleus</keyword>
<feature type="domain" description="WW" evidence="8">
    <location>
        <begin position="133"/>
        <end position="160"/>
    </location>
</feature>
<evidence type="ECO:0000256" key="5">
    <source>
        <dbReference type="ARBA" id="ARBA00023242"/>
    </source>
</evidence>
<feature type="compositionally biased region" description="Basic residues" evidence="7">
    <location>
        <begin position="768"/>
        <end position="789"/>
    </location>
</feature>
<dbReference type="SUPFAM" id="SSF51045">
    <property type="entry name" value="WW domain"/>
    <property type="match status" value="2"/>
</dbReference>
<dbReference type="InterPro" id="IPR001202">
    <property type="entry name" value="WW_dom"/>
</dbReference>
<gene>
    <name evidence="10" type="ORF">LGLO00237_LOCUS21727</name>
</gene>